<dbReference type="EMBL" id="MFWE01000009">
    <property type="protein sequence ID" value="OGJ10570.1"/>
    <property type="molecule type" value="Genomic_DNA"/>
</dbReference>
<evidence type="ECO:0000313" key="1">
    <source>
        <dbReference type="EMBL" id="OGJ10570.1"/>
    </source>
</evidence>
<dbReference type="AlphaFoldDB" id="A0A1F6YWC4"/>
<protein>
    <submittedName>
        <fullName evidence="1">Uncharacterized protein</fullName>
    </submittedName>
</protein>
<evidence type="ECO:0000313" key="2">
    <source>
        <dbReference type="Proteomes" id="UP000178975"/>
    </source>
</evidence>
<sequence length="572" mass="67229">MNFQTKNCKNCKKDFTIEVEDFNFYEKIKVPPPTFCPDCRLQRRLTWRNEWHLFRKTDAHTGEAILSFFPEESPVKIYDRDYWFSDAWDAMDYGKEYNFMQPFFDQFKELMHTVPLPAHSITNMVNCQYCTNANNLKNCYFVRGASYTEDSAYLIWDQSSKHCLDSNMTHKCELGYGNVNTGTCYKSIFSVDCDSCQEITLCKDCVGCNSCIASIGLRKKSYCIFNTEYSKEEYFKKIAEFNLGSEQSFQTLKFQAYEHWLKYPQKYIHSRRNTNIIGDYIYESKNAKKCYRVRGVENSKFVQNILTGPVKDCYDYSNFGDNAELIYESLIVGRGGSNIKFSTQVSNNVKNVSYSFFCPSSSDIFGCISLRKKQYCILNKQYSKEEYEKLLPKIIEHMKSTREYGEFFPSNLSPFPYQATAAYEFFPLKDEEIKAQDFVSYLIVKQNYKVTLESTKIPDDIKDIEKSILNEVIECAHNRNCNQECTGAFRVIDMEVDFCKRMNIPLPRLCPNCRHYERLMLRNSLHFYSRQCMCDLPTHDHAGKCEVEFETSYAPDRPEKVYCEKCYQQEVY</sequence>
<accession>A0A1F6YWC4</accession>
<comment type="caution">
    <text evidence="1">The sequence shown here is derived from an EMBL/GenBank/DDBJ whole genome shotgun (WGS) entry which is preliminary data.</text>
</comment>
<dbReference type="Proteomes" id="UP000178975">
    <property type="component" value="Unassembled WGS sequence"/>
</dbReference>
<gene>
    <name evidence="1" type="ORF">A2456_02475</name>
</gene>
<reference evidence="1 2" key="1">
    <citation type="journal article" date="2016" name="Nat. Commun.">
        <title>Thousands of microbial genomes shed light on interconnected biogeochemical processes in an aquifer system.</title>
        <authorList>
            <person name="Anantharaman K."/>
            <person name="Brown C.T."/>
            <person name="Hug L.A."/>
            <person name="Sharon I."/>
            <person name="Castelle C.J."/>
            <person name="Probst A.J."/>
            <person name="Thomas B.C."/>
            <person name="Singh A."/>
            <person name="Wilkins M.J."/>
            <person name="Karaoz U."/>
            <person name="Brodie E.L."/>
            <person name="Williams K.H."/>
            <person name="Hubbard S.S."/>
            <person name="Banfield J.F."/>
        </authorList>
    </citation>
    <scope>NUCLEOTIDE SEQUENCE [LARGE SCALE GENOMIC DNA]</scope>
</reference>
<organism evidence="1 2">
    <name type="scientific">Candidatus Nomurabacteria bacterium RIFOXYC2_FULL_36_19</name>
    <dbReference type="NCBI Taxonomy" id="1801806"/>
    <lineage>
        <taxon>Bacteria</taxon>
        <taxon>Candidatus Nomuraibacteriota</taxon>
    </lineage>
</organism>
<proteinExistence type="predicted"/>
<name>A0A1F6YWC4_9BACT</name>